<evidence type="ECO:0000313" key="3">
    <source>
        <dbReference type="EMBL" id="GGM69356.1"/>
    </source>
</evidence>
<proteinExistence type="predicted"/>
<name>A0A830G0H5_9EURY</name>
<comment type="caution">
    <text evidence="3">The sequence shown here is derived from an EMBL/GenBank/DDBJ whole genome shotgun (WGS) entry which is preliminary data.</text>
</comment>
<reference evidence="3" key="2">
    <citation type="submission" date="2020-09" db="EMBL/GenBank/DDBJ databases">
        <authorList>
            <person name="Sun Q."/>
            <person name="Ohkuma M."/>
        </authorList>
    </citation>
    <scope>NUCLEOTIDE SEQUENCE</scope>
    <source>
        <strain evidence="3">JCM 16108</strain>
    </source>
</reference>
<feature type="region of interest" description="Disordered" evidence="1">
    <location>
        <begin position="44"/>
        <end position="64"/>
    </location>
</feature>
<dbReference type="EMBL" id="BMOO01000004">
    <property type="protein sequence ID" value="GGM69356.1"/>
    <property type="molecule type" value="Genomic_DNA"/>
</dbReference>
<dbReference type="InterPro" id="IPR013087">
    <property type="entry name" value="Znf_C2H2_type"/>
</dbReference>
<dbReference type="Proteomes" id="UP000614609">
    <property type="component" value="Unassembled WGS sequence"/>
</dbReference>
<feature type="domain" description="C2H2-type" evidence="2">
    <location>
        <begin position="23"/>
        <end position="44"/>
    </location>
</feature>
<keyword evidence="4" id="KW-1185">Reference proteome</keyword>
<gene>
    <name evidence="3" type="ORF">GCM10009017_19430</name>
</gene>
<sequence>MVTLQYYYYEYQVTAVAVTLVKCPLCGYEFDEGEHRWKHFLNDHTADDVPSPRSTVSDEREEPA</sequence>
<reference evidence="3" key="1">
    <citation type="journal article" date="2014" name="Int. J. Syst. Evol. Microbiol.">
        <title>Complete genome sequence of Corynebacterium casei LMG S-19264T (=DSM 44701T), isolated from a smear-ripened cheese.</title>
        <authorList>
            <consortium name="US DOE Joint Genome Institute (JGI-PGF)"/>
            <person name="Walter F."/>
            <person name="Albersmeier A."/>
            <person name="Kalinowski J."/>
            <person name="Ruckert C."/>
        </authorList>
    </citation>
    <scope>NUCLEOTIDE SEQUENCE</scope>
    <source>
        <strain evidence="3">JCM 16108</strain>
    </source>
</reference>
<organism evidence="3 4">
    <name type="scientific">Halarchaeum rubridurum</name>
    <dbReference type="NCBI Taxonomy" id="489911"/>
    <lineage>
        <taxon>Archaea</taxon>
        <taxon>Methanobacteriati</taxon>
        <taxon>Methanobacteriota</taxon>
        <taxon>Stenosarchaea group</taxon>
        <taxon>Halobacteria</taxon>
        <taxon>Halobacteriales</taxon>
        <taxon>Halobacteriaceae</taxon>
    </lineage>
</organism>
<dbReference type="PROSITE" id="PS00028">
    <property type="entry name" value="ZINC_FINGER_C2H2_1"/>
    <property type="match status" value="1"/>
</dbReference>
<dbReference type="AlphaFoldDB" id="A0A830G0H5"/>
<evidence type="ECO:0000256" key="1">
    <source>
        <dbReference type="SAM" id="MobiDB-lite"/>
    </source>
</evidence>
<accession>A0A830G0H5</accession>
<protein>
    <recommendedName>
        <fullName evidence="2">C2H2-type domain-containing protein</fullName>
    </recommendedName>
</protein>
<evidence type="ECO:0000259" key="2">
    <source>
        <dbReference type="PROSITE" id="PS00028"/>
    </source>
</evidence>
<evidence type="ECO:0000313" key="4">
    <source>
        <dbReference type="Proteomes" id="UP000614609"/>
    </source>
</evidence>